<protein>
    <submittedName>
        <fullName evidence="3">Helicase mov-10-like</fullName>
    </submittedName>
</protein>
<dbReference type="Pfam" id="PF13086">
    <property type="entry name" value="AAA_11"/>
    <property type="match status" value="1"/>
</dbReference>
<dbReference type="GO" id="GO:0004386">
    <property type="term" value="F:helicase activity"/>
    <property type="evidence" value="ECO:0007669"/>
    <property type="project" value="UniProtKB-KW"/>
</dbReference>
<dbReference type="GO" id="GO:0035194">
    <property type="term" value="P:regulatory ncRNA-mediated post-transcriptional gene silencing"/>
    <property type="evidence" value="ECO:0007669"/>
    <property type="project" value="TreeGrafter"/>
</dbReference>
<dbReference type="GeneID" id="31014792"/>
<dbReference type="SUPFAM" id="SSF52540">
    <property type="entry name" value="P-loop containing nucleoside triphosphate hydrolases"/>
    <property type="match status" value="1"/>
</dbReference>
<dbReference type="PANTHER" id="PTHR10887:SF322">
    <property type="entry name" value="HELICASE MOV-10"/>
    <property type="match status" value="1"/>
</dbReference>
<dbReference type="PANTHER" id="PTHR10887">
    <property type="entry name" value="DNA2/NAM7 HELICASE FAMILY"/>
    <property type="match status" value="1"/>
</dbReference>
<name>A0A1J9QYN5_9PEZI</name>
<reference evidence="3 4" key="1">
    <citation type="submission" date="2016-10" db="EMBL/GenBank/DDBJ databases">
        <title>Proteomics and genomics reveal pathogen-plant mechanisms compatible with a hemibiotrophic lifestyle of Diplodia corticola.</title>
        <authorList>
            <person name="Fernandes I."/>
            <person name="De Jonge R."/>
            <person name="Van De Peer Y."/>
            <person name="Devreese B."/>
            <person name="Alves A."/>
            <person name="Esteves A.C."/>
        </authorList>
    </citation>
    <scope>NUCLEOTIDE SEQUENCE [LARGE SCALE GENOMIC DNA]</scope>
    <source>
        <strain evidence="3 4">CBS 112549</strain>
    </source>
</reference>
<dbReference type="InterPro" id="IPR027417">
    <property type="entry name" value="P-loop_NTPase"/>
</dbReference>
<keyword evidence="3" id="KW-0347">Helicase</keyword>
<accession>A0A1J9QYN5</accession>
<keyword evidence="3" id="KW-0067">ATP-binding</keyword>
<feature type="domain" description="DNA2/NAM7 helicase helicase" evidence="2">
    <location>
        <begin position="235"/>
        <end position="311"/>
    </location>
</feature>
<keyword evidence="3" id="KW-0547">Nucleotide-binding</keyword>
<evidence type="ECO:0000259" key="2">
    <source>
        <dbReference type="Pfam" id="PF13086"/>
    </source>
</evidence>
<dbReference type="RefSeq" id="XP_020129374.1">
    <property type="nucleotide sequence ID" value="XM_020274531.1"/>
</dbReference>
<gene>
    <name evidence="3" type="ORF">BKCO1_3300034</name>
</gene>
<evidence type="ECO:0000313" key="4">
    <source>
        <dbReference type="Proteomes" id="UP000183809"/>
    </source>
</evidence>
<proteinExistence type="predicted"/>
<organism evidence="3 4">
    <name type="scientific">Diplodia corticola</name>
    <dbReference type="NCBI Taxonomy" id="236234"/>
    <lineage>
        <taxon>Eukaryota</taxon>
        <taxon>Fungi</taxon>
        <taxon>Dikarya</taxon>
        <taxon>Ascomycota</taxon>
        <taxon>Pezizomycotina</taxon>
        <taxon>Dothideomycetes</taxon>
        <taxon>Dothideomycetes incertae sedis</taxon>
        <taxon>Botryosphaeriales</taxon>
        <taxon>Botryosphaeriaceae</taxon>
        <taxon>Diplodia</taxon>
    </lineage>
</organism>
<keyword evidence="4" id="KW-1185">Reference proteome</keyword>
<feature type="region of interest" description="Disordered" evidence="1">
    <location>
        <begin position="1"/>
        <end position="20"/>
    </location>
</feature>
<dbReference type="GO" id="GO:0005829">
    <property type="term" value="C:cytosol"/>
    <property type="evidence" value="ECO:0007669"/>
    <property type="project" value="TreeGrafter"/>
</dbReference>
<dbReference type="AlphaFoldDB" id="A0A1J9QYN5"/>
<dbReference type="InterPro" id="IPR045055">
    <property type="entry name" value="DNA2/NAM7-like"/>
</dbReference>
<dbReference type="EMBL" id="MNUE01000033">
    <property type="protein sequence ID" value="OJD33114.1"/>
    <property type="molecule type" value="Genomic_DNA"/>
</dbReference>
<evidence type="ECO:0000256" key="1">
    <source>
        <dbReference type="SAM" id="MobiDB-lite"/>
    </source>
</evidence>
<evidence type="ECO:0000313" key="3">
    <source>
        <dbReference type="EMBL" id="OJD33114.1"/>
    </source>
</evidence>
<keyword evidence="3" id="KW-0378">Hydrolase</keyword>
<dbReference type="Gene3D" id="3.40.50.300">
    <property type="entry name" value="P-loop containing nucleotide triphosphate hydrolases"/>
    <property type="match status" value="1"/>
</dbReference>
<comment type="caution">
    <text evidence="3">The sequence shown here is derived from an EMBL/GenBank/DDBJ whole genome shotgun (WGS) entry which is preliminary data.</text>
</comment>
<dbReference type="OrthoDB" id="6513042at2759"/>
<dbReference type="Proteomes" id="UP000183809">
    <property type="component" value="Unassembled WGS sequence"/>
</dbReference>
<dbReference type="STRING" id="236234.A0A1J9QYN5"/>
<dbReference type="InterPro" id="IPR041677">
    <property type="entry name" value="DNA2/NAM7_AAA_11"/>
</dbReference>
<sequence>MDSGHPPPNDNGLPSLAIGSPGTYKKRRVFDYSRSSMPGPRINRAVVIRSMSLDAQSGASPYFASFRRILANELEVLGHEITTHYYHLYVQQIDFRQHPRNSTLWCDIPLPNLGEYKPPIELGDSVLLRESLNSSKSLLEARVDQIDQSKKEVMLRVFNDEKIEFSGHERYQVHFSVPSDRFEAQTYALALIQKEIDDSQPSNHWVSCMLHPAGLPSTGLITDPVEPKYFDNDLKPEQQEAVARVLQKDCSEAPVLINGRPGSGKTQTILECVLQFISNSKKHTPHILLCMASNHAADIITQRLGQHLKHKEYLRFVALPRLRRDVPDHLVPHANLDKHHNGLRLPSLADLRAYKVVVTTWQDAAALAMARYTNEEIFKFDYGHINPPGAVKQRIELHWDALFIDDAAQLTEPDTAIPFSVVMPPKWIADIMSNPIFVMAGDQTEHATRAMSDDLKVSLFRRLAERDGTKVIRLADNPEWEALFEGLHQPIY</sequence>